<reference evidence="1" key="1">
    <citation type="submission" date="2022-06" db="EMBL/GenBank/DDBJ databases">
        <authorList>
            <person name="Berger JAMES D."/>
            <person name="Berger JAMES D."/>
        </authorList>
    </citation>
    <scope>NUCLEOTIDE SEQUENCE [LARGE SCALE GENOMIC DNA]</scope>
</reference>
<reference evidence="2" key="2">
    <citation type="submission" date="2023-11" db="UniProtKB">
        <authorList>
            <consortium name="WormBaseParasite"/>
        </authorList>
    </citation>
    <scope>IDENTIFICATION</scope>
</reference>
<dbReference type="AlphaFoldDB" id="A0AA85J635"/>
<dbReference type="Proteomes" id="UP000050795">
    <property type="component" value="Unassembled WGS sequence"/>
</dbReference>
<accession>A0AA85J635</accession>
<name>A0AA85J635_TRIRE</name>
<evidence type="ECO:0000313" key="2">
    <source>
        <dbReference type="WBParaSite" id="TREG1_131430.1"/>
    </source>
</evidence>
<dbReference type="WBParaSite" id="TREG1_131430.1">
    <property type="protein sequence ID" value="TREG1_131430.1"/>
    <property type="gene ID" value="TREG1_131430"/>
</dbReference>
<evidence type="ECO:0000313" key="1">
    <source>
        <dbReference type="Proteomes" id="UP000050795"/>
    </source>
</evidence>
<protein>
    <submittedName>
        <fullName evidence="2">Uncharacterized protein</fullName>
    </submittedName>
</protein>
<keyword evidence="1" id="KW-1185">Reference proteome</keyword>
<organism evidence="1 2">
    <name type="scientific">Trichobilharzia regenti</name>
    <name type="common">Nasal bird schistosome</name>
    <dbReference type="NCBI Taxonomy" id="157069"/>
    <lineage>
        <taxon>Eukaryota</taxon>
        <taxon>Metazoa</taxon>
        <taxon>Spiralia</taxon>
        <taxon>Lophotrochozoa</taxon>
        <taxon>Platyhelminthes</taxon>
        <taxon>Trematoda</taxon>
        <taxon>Digenea</taxon>
        <taxon>Strigeidida</taxon>
        <taxon>Schistosomatoidea</taxon>
        <taxon>Schistosomatidae</taxon>
        <taxon>Trichobilharzia</taxon>
    </lineage>
</organism>
<proteinExistence type="predicted"/>
<sequence>MNTFTVLTTIMNHNFNNLHSDIGSLQPDDSKQAVLQLPTSQAQTKCLRLHKLMSLILFQPLISDYRPKSRCTAHQSAPSSWPLRVEDMKRLVVFDHRCLRSIHIPCEVA</sequence>